<protein>
    <recommendedName>
        <fullName evidence="4">Tetratricopeptide repeat protein</fullName>
    </recommendedName>
</protein>
<feature type="repeat" description="TPR" evidence="1">
    <location>
        <begin position="3"/>
        <end position="36"/>
    </location>
</feature>
<dbReference type="SMART" id="SM00028">
    <property type="entry name" value="TPR"/>
    <property type="match status" value="2"/>
</dbReference>
<evidence type="ECO:0008006" key="4">
    <source>
        <dbReference type="Google" id="ProtNLM"/>
    </source>
</evidence>
<sequence>MNVELYLKKAVLQLSKGDFDKAVENLKLVIDLQEDDIVSKVQAHCILGEYCFVQQNYEEATLHLEWILERSDELEEEWDDLLDDEICRADVLWDLMKRFSLK</sequence>
<dbReference type="RefSeq" id="WP_379788203.1">
    <property type="nucleotide sequence ID" value="NZ_JBHSHL010000022.1"/>
</dbReference>
<accession>A0ABV9QPR2</accession>
<dbReference type="InterPro" id="IPR011990">
    <property type="entry name" value="TPR-like_helical_dom_sf"/>
</dbReference>
<organism evidence="2 3">
    <name type="scientific">Filifactor villosus</name>
    <dbReference type="NCBI Taxonomy" id="29374"/>
    <lineage>
        <taxon>Bacteria</taxon>
        <taxon>Bacillati</taxon>
        <taxon>Bacillota</taxon>
        <taxon>Clostridia</taxon>
        <taxon>Peptostreptococcales</taxon>
        <taxon>Filifactoraceae</taxon>
        <taxon>Filifactor</taxon>
    </lineage>
</organism>
<dbReference type="SUPFAM" id="SSF48452">
    <property type="entry name" value="TPR-like"/>
    <property type="match status" value="1"/>
</dbReference>
<evidence type="ECO:0000313" key="2">
    <source>
        <dbReference type="EMBL" id="MFC4804689.1"/>
    </source>
</evidence>
<dbReference type="InterPro" id="IPR019734">
    <property type="entry name" value="TPR_rpt"/>
</dbReference>
<dbReference type="Proteomes" id="UP001595916">
    <property type="component" value="Unassembled WGS sequence"/>
</dbReference>
<dbReference type="PROSITE" id="PS50005">
    <property type="entry name" value="TPR"/>
    <property type="match status" value="1"/>
</dbReference>
<name>A0ABV9QPR2_9FIRM</name>
<evidence type="ECO:0000313" key="3">
    <source>
        <dbReference type="Proteomes" id="UP001595916"/>
    </source>
</evidence>
<gene>
    <name evidence="2" type="ORF">ACFO4R_06285</name>
</gene>
<comment type="caution">
    <text evidence="2">The sequence shown here is derived from an EMBL/GenBank/DDBJ whole genome shotgun (WGS) entry which is preliminary data.</text>
</comment>
<evidence type="ECO:0000256" key="1">
    <source>
        <dbReference type="PROSITE-ProRule" id="PRU00339"/>
    </source>
</evidence>
<keyword evidence="3" id="KW-1185">Reference proteome</keyword>
<dbReference type="Gene3D" id="1.25.40.10">
    <property type="entry name" value="Tetratricopeptide repeat domain"/>
    <property type="match status" value="1"/>
</dbReference>
<reference evidence="3" key="1">
    <citation type="journal article" date="2019" name="Int. J. Syst. Evol. Microbiol.">
        <title>The Global Catalogue of Microorganisms (GCM) 10K type strain sequencing project: providing services to taxonomists for standard genome sequencing and annotation.</title>
        <authorList>
            <consortium name="The Broad Institute Genomics Platform"/>
            <consortium name="The Broad Institute Genome Sequencing Center for Infectious Disease"/>
            <person name="Wu L."/>
            <person name="Ma J."/>
        </authorList>
    </citation>
    <scope>NUCLEOTIDE SEQUENCE [LARGE SCALE GENOMIC DNA]</scope>
    <source>
        <strain evidence="3">CCUG 46385</strain>
    </source>
</reference>
<proteinExistence type="predicted"/>
<dbReference type="EMBL" id="JBHSHL010000022">
    <property type="protein sequence ID" value="MFC4804689.1"/>
    <property type="molecule type" value="Genomic_DNA"/>
</dbReference>
<keyword evidence="1" id="KW-0802">TPR repeat</keyword>